<organism evidence="2">
    <name type="scientific">freshwater metagenome</name>
    <dbReference type="NCBI Taxonomy" id="449393"/>
    <lineage>
        <taxon>unclassified sequences</taxon>
        <taxon>metagenomes</taxon>
        <taxon>ecological metagenomes</taxon>
    </lineage>
</organism>
<feature type="domain" description="AB hydrolase-1" evidence="1">
    <location>
        <begin position="21"/>
        <end position="242"/>
    </location>
</feature>
<dbReference type="EMBL" id="CAEZUE010000030">
    <property type="protein sequence ID" value="CAB4588032.1"/>
    <property type="molecule type" value="Genomic_DNA"/>
</dbReference>
<dbReference type="Gene3D" id="3.40.50.1820">
    <property type="entry name" value="alpha/beta hydrolase"/>
    <property type="match status" value="1"/>
</dbReference>
<dbReference type="SUPFAM" id="SSF53474">
    <property type="entry name" value="alpha/beta-Hydrolases"/>
    <property type="match status" value="1"/>
</dbReference>
<gene>
    <name evidence="2" type="ORF">UFOPK1788_00357</name>
</gene>
<dbReference type="AlphaFoldDB" id="A0A6J6FGJ7"/>
<dbReference type="PANTHER" id="PTHR43194">
    <property type="entry name" value="HYDROLASE ALPHA/BETA FOLD FAMILY"/>
    <property type="match status" value="1"/>
</dbReference>
<dbReference type="InterPro" id="IPR050228">
    <property type="entry name" value="Carboxylesterase_BioH"/>
</dbReference>
<dbReference type="Pfam" id="PF12697">
    <property type="entry name" value="Abhydrolase_6"/>
    <property type="match status" value="1"/>
</dbReference>
<reference evidence="2" key="1">
    <citation type="submission" date="2020-05" db="EMBL/GenBank/DDBJ databases">
        <authorList>
            <person name="Chiriac C."/>
            <person name="Salcher M."/>
            <person name="Ghai R."/>
            <person name="Kavagutti S V."/>
        </authorList>
    </citation>
    <scope>NUCLEOTIDE SEQUENCE</scope>
</reference>
<evidence type="ECO:0000313" key="2">
    <source>
        <dbReference type="EMBL" id="CAB4588032.1"/>
    </source>
</evidence>
<evidence type="ECO:0000259" key="1">
    <source>
        <dbReference type="Pfam" id="PF12697"/>
    </source>
</evidence>
<protein>
    <submittedName>
        <fullName evidence="2">Unannotated protein</fullName>
    </submittedName>
</protein>
<dbReference type="PANTHER" id="PTHR43194:SF2">
    <property type="entry name" value="PEROXISOMAL MEMBRANE PROTEIN LPX1"/>
    <property type="match status" value="1"/>
</dbReference>
<proteinExistence type="predicted"/>
<dbReference type="InterPro" id="IPR029058">
    <property type="entry name" value="AB_hydrolase_fold"/>
</dbReference>
<sequence>MSVVQLPSISWGNPLSPQRALLVHGLGSDAHTMWRLGDYLAEAGWFAVAVDQRGHGSAPRTLTYRIDDYANDLLAFPRTAAWDLVVGHSIGGANIVRASAMDPNWAESFVLIDPALATTATDRADISSRQIDNHRNLTVERQAALNPHWHLLDIELSVNAQRNASEFALVRSVDDNPDWDVIGDASALTIPTLVVQGDPAIMARYTDEHAAILESANPLITTVTIAGAGHNVHRDAPAAMLAALDEWWGR</sequence>
<name>A0A6J6FGJ7_9ZZZZ</name>
<dbReference type="InterPro" id="IPR000073">
    <property type="entry name" value="AB_hydrolase_1"/>
</dbReference>
<accession>A0A6J6FGJ7</accession>